<sequence>MDDREVERRMRAGLEAKAMDADVTAPVVDRARAEVGRRRRARWSVGAAAAAVVLVVGGIAVATAGGDDGADEPPPGSTPTASGPRPADLMSWRTEFWAGVSVDVPPDWGYGGAPDASGTACYPIAAVSPDGQEIGGGGDHERGWVGRPIAGTDVCASVPRAWEPQAPYVWLGAGVEPGTYDYGNGYVQETIAAEGTTVTVGTDDPALREQILASVGPGQRCASEVGAIPEPRVGAASDRRGGLIRAKVCAYRRTGSGYQLSYAVELEPAAAEVAFAAAERAPGVSRSCDPVDGPTEFVLLHATYNDEFPNDVLDRTAVYRMECGGSIRLDDGPPRELTPESVAPWARNGIPAVVHGPTGGKGAMIDSFIGPQG</sequence>
<keyword evidence="2" id="KW-0472">Membrane</keyword>
<evidence type="ECO:0000313" key="3">
    <source>
        <dbReference type="EMBL" id="WQQ25161.1"/>
    </source>
</evidence>
<organism evidence="3 4">
    <name type="scientific">Nocardioides bizhenqiangii</name>
    <dbReference type="NCBI Taxonomy" id="3095076"/>
    <lineage>
        <taxon>Bacteria</taxon>
        <taxon>Bacillati</taxon>
        <taxon>Actinomycetota</taxon>
        <taxon>Actinomycetes</taxon>
        <taxon>Propionibacteriales</taxon>
        <taxon>Nocardioidaceae</taxon>
        <taxon>Nocardioides</taxon>
    </lineage>
</organism>
<protein>
    <submittedName>
        <fullName evidence="3">Uncharacterized protein</fullName>
    </submittedName>
</protein>
<evidence type="ECO:0000313" key="4">
    <source>
        <dbReference type="Proteomes" id="UP001327225"/>
    </source>
</evidence>
<name>A0ABZ0ZMK9_9ACTN</name>
<dbReference type="RefSeq" id="WP_322936642.1">
    <property type="nucleotide sequence ID" value="NZ_CP141059.1"/>
</dbReference>
<accession>A0ABZ0ZMK9</accession>
<keyword evidence="2" id="KW-1133">Transmembrane helix</keyword>
<dbReference type="Proteomes" id="UP001327225">
    <property type="component" value="Chromosome"/>
</dbReference>
<reference evidence="4" key="1">
    <citation type="submission" date="2023-12" db="EMBL/GenBank/DDBJ databases">
        <title>Novel species in genus Nocardioides.</title>
        <authorList>
            <person name="Zhou H."/>
        </authorList>
    </citation>
    <scope>NUCLEOTIDE SEQUENCE [LARGE SCALE GENOMIC DNA]</scope>
    <source>
        <strain evidence="4">HM61</strain>
    </source>
</reference>
<feature type="region of interest" description="Disordered" evidence="1">
    <location>
        <begin position="65"/>
        <end position="88"/>
    </location>
</feature>
<dbReference type="EMBL" id="CP141059">
    <property type="protein sequence ID" value="WQQ25161.1"/>
    <property type="molecule type" value="Genomic_DNA"/>
</dbReference>
<proteinExistence type="predicted"/>
<gene>
    <name evidence="3" type="ORF">SHK19_14445</name>
</gene>
<keyword evidence="4" id="KW-1185">Reference proteome</keyword>
<evidence type="ECO:0000256" key="2">
    <source>
        <dbReference type="SAM" id="Phobius"/>
    </source>
</evidence>
<keyword evidence="2" id="KW-0812">Transmembrane</keyword>
<evidence type="ECO:0000256" key="1">
    <source>
        <dbReference type="SAM" id="MobiDB-lite"/>
    </source>
</evidence>
<feature type="transmembrane region" description="Helical" evidence="2">
    <location>
        <begin position="45"/>
        <end position="65"/>
    </location>
</feature>